<dbReference type="SUPFAM" id="SSF161098">
    <property type="entry name" value="MetI-like"/>
    <property type="match status" value="1"/>
</dbReference>
<dbReference type="InterPro" id="IPR000515">
    <property type="entry name" value="MetI-like"/>
</dbReference>
<comment type="subcellular location">
    <subcellularLocation>
        <location evidence="1 7">Cell membrane</location>
        <topology evidence="1 7">Multi-pass membrane protein</topology>
    </subcellularLocation>
</comment>
<keyword evidence="2 7" id="KW-0813">Transport</keyword>
<feature type="domain" description="ABC transmembrane type-1" evidence="8">
    <location>
        <begin position="77"/>
        <end position="291"/>
    </location>
</feature>
<dbReference type="RefSeq" id="WP_100343505.1">
    <property type="nucleotide sequence ID" value="NZ_PGFB01000001.1"/>
</dbReference>
<evidence type="ECO:0000259" key="8">
    <source>
        <dbReference type="PROSITE" id="PS50928"/>
    </source>
</evidence>
<evidence type="ECO:0000313" key="9">
    <source>
        <dbReference type="EMBL" id="PJJ65638.1"/>
    </source>
</evidence>
<feature type="transmembrane region" description="Helical" evidence="7">
    <location>
        <begin position="16"/>
        <end position="36"/>
    </location>
</feature>
<keyword evidence="4 7" id="KW-0812">Transmembrane</keyword>
<accession>A0A2M9C540</accession>
<dbReference type="AlphaFoldDB" id="A0A2M9C540"/>
<reference evidence="9 10" key="1">
    <citation type="submission" date="2017-11" db="EMBL/GenBank/DDBJ databases">
        <title>Genomic Encyclopedia of Archaeal and Bacterial Type Strains, Phase II (KMG-II): From Individual Species to Whole Genera.</title>
        <authorList>
            <person name="Goeker M."/>
        </authorList>
    </citation>
    <scope>NUCLEOTIDE SEQUENCE [LARGE SCALE GENOMIC DNA]</scope>
    <source>
        <strain evidence="9 10">DSM 25625</strain>
    </source>
</reference>
<evidence type="ECO:0000256" key="7">
    <source>
        <dbReference type="RuleBase" id="RU363032"/>
    </source>
</evidence>
<dbReference type="EMBL" id="PGFB01000001">
    <property type="protein sequence ID" value="PJJ65638.1"/>
    <property type="molecule type" value="Genomic_DNA"/>
</dbReference>
<evidence type="ECO:0000256" key="5">
    <source>
        <dbReference type="ARBA" id="ARBA00022989"/>
    </source>
</evidence>
<feature type="transmembrane region" description="Helical" evidence="7">
    <location>
        <begin position="220"/>
        <end position="237"/>
    </location>
</feature>
<evidence type="ECO:0000256" key="2">
    <source>
        <dbReference type="ARBA" id="ARBA00022448"/>
    </source>
</evidence>
<evidence type="ECO:0000256" key="1">
    <source>
        <dbReference type="ARBA" id="ARBA00004651"/>
    </source>
</evidence>
<dbReference type="GO" id="GO:0005886">
    <property type="term" value="C:plasma membrane"/>
    <property type="evidence" value="ECO:0007669"/>
    <property type="project" value="UniProtKB-SubCell"/>
</dbReference>
<comment type="similarity">
    <text evidence="7">Belongs to the binding-protein-dependent transport system permease family.</text>
</comment>
<proteinExistence type="inferred from homology"/>
<dbReference type="Proteomes" id="UP000230161">
    <property type="component" value="Unassembled WGS sequence"/>
</dbReference>
<dbReference type="Pfam" id="PF00528">
    <property type="entry name" value="BPD_transp_1"/>
    <property type="match status" value="1"/>
</dbReference>
<evidence type="ECO:0000256" key="6">
    <source>
        <dbReference type="ARBA" id="ARBA00023136"/>
    </source>
</evidence>
<feature type="transmembrane region" description="Helical" evidence="7">
    <location>
        <begin position="77"/>
        <end position="99"/>
    </location>
</feature>
<dbReference type="InterPro" id="IPR035906">
    <property type="entry name" value="MetI-like_sf"/>
</dbReference>
<keyword evidence="3" id="KW-1003">Cell membrane</keyword>
<dbReference type="PANTHER" id="PTHR30193:SF41">
    <property type="entry name" value="DIACETYLCHITOBIOSE UPTAKE SYSTEM PERMEASE PROTEIN NGCF"/>
    <property type="match status" value="1"/>
</dbReference>
<sequence>MSSRTRTPRKKRRSDWLLGLVFLSPLLVIYAVYYLYSIVFLGQTSLQKVGISLLRPVEVGFDNFVLLFTDPVFGQSILNNLVFAAISIAVALTIGFFIAVSLSTGVRGRKLFYLVFLLPALMPLSLVATIFGSMLQERFGILNETLRAVGLGDLAQSWLTTPGLAYGAVILIFCYLIGLPIMYYTADLSALPTSSLEAALLDGAGTFRIMRSIIYPMMKTTHITVILALLLGSFRALEQVLFSTDGGPGSTTEIVGTYLYGYTNSGGKTIGFAAAASVVVLLIALVISLIQMYATRTPRKEKA</sequence>
<keyword evidence="5 7" id="KW-1133">Transmembrane helix</keyword>
<evidence type="ECO:0000256" key="4">
    <source>
        <dbReference type="ARBA" id="ARBA00022692"/>
    </source>
</evidence>
<dbReference type="PROSITE" id="PS50928">
    <property type="entry name" value="ABC_TM1"/>
    <property type="match status" value="1"/>
</dbReference>
<dbReference type="CDD" id="cd06261">
    <property type="entry name" value="TM_PBP2"/>
    <property type="match status" value="1"/>
</dbReference>
<feature type="transmembrane region" description="Helical" evidence="7">
    <location>
        <begin position="270"/>
        <end position="294"/>
    </location>
</feature>
<dbReference type="InterPro" id="IPR051393">
    <property type="entry name" value="ABC_transporter_permease"/>
</dbReference>
<dbReference type="Gene3D" id="1.10.3720.10">
    <property type="entry name" value="MetI-like"/>
    <property type="match status" value="1"/>
</dbReference>
<keyword evidence="10" id="KW-1185">Reference proteome</keyword>
<evidence type="ECO:0000313" key="10">
    <source>
        <dbReference type="Proteomes" id="UP000230161"/>
    </source>
</evidence>
<comment type="caution">
    <text evidence="9">The sequence shown here is derived from an EMBL/GenBank/DDBJ whole genome shotgun (WGS) entry which is preliminary data.</text>
</comment>
<name>A0A2M9C540_9MICO</name>
<evidence type="ECO:0000256" key="3">
    <source>
        <dbReference type="ARBA" id="ARBA00022475"/>
    </source>
</evidence>
<keyword evidence="6 7" id="KW-0472">Membrane</keyword>
<dbReference type="OrthoDB" id="9804439at2"/>
<feature type="transmembrane region" description="Helical" evidence="7">
    <location>
        <begin position="164"/>
        <end position="186"/>
    </location>
</feature>
<gene>
    <name evidence="9" type="ORF">CLV54_0675</name>
</gene>
<dbReference type="PANTHER" id="PTHR30193">
    <property type="entry name" value="ABC TRANSPORTER PERMEASE PROTEIN"/>
    <property type="match status" value="1"/>
</dbReference>
<dbReference type="GO" id="GO:0055085">
    <property type="term" value="P:transmembrane transport"/>
    <property type="evidence" value="ECO:0007669"/>
    <property type="project" value="InterPro"/>
</dbReference>
<feature type="transmembrane region" description="Helical" evidence="7">
    <location>
        <begin position="111"/>
        <end position="135"/>
    </location>
</feature>
<organism evidence="9 10">
    <name type="scientific">Compostimonas suwonensis</name>
    <dbReference type="NCBI Taxonomy" id="1048394"/>
    <lineage>
        <taxon>Bacteria</taxon>
        <taxon>Bacillati</taxon>
        <taxon>Actinomycetota</taxon>
        <taxon>Actinomycetes</taxon>
        <taxon>Micrococcales</taxon>
        <taxon>Microbacteriaceae</taxon>
        <taxon>Compostimonas</taxon>
    </lineage>
</organism>
<protein>
    <submittedName>
        <fullName evidence="9">Raffinose/stachyose/melibiose transport system permease protein/glucose/mannose transport system permease protein</fullName>
    </submittedName>
</protein>